<feature type="chain" id="PRO_5045830575" evidence="1">
    <location>
        <begin position="19"/>
        <end position="113"/>
    </location>
</feature>
<keyword evidence="3" id="KW-1185">Reference proteome</keyword>
<dbReference type="Proteomes" id="UP001492380">
    <property type="component" value="Unassembled WGS sequence"/>
</dbReference>
<gene>
    <name evidence="2" type="ORF">HDK90DRAFT_549415</name>
</gene>
<evidence type="ECO:0000313" key="3">
    <source>
        <dbReference type="Proteomes" id="UP001492380"/>
    </source>
</evidence>
<reference evidence="2 3" key="1">
    <citation type="submission" date="2024-04" db="EMBL/GenBank/DDBJ databases">
        <title>Phyllosticta paracitricarpa is synonymous to the EU quarantine fungus P. citricarpa based on phylogenomic analyses.</title>
        <authorList>
            <consortium name="Lawrence Berkeley National Laboratory"/>
            <person name="Van Ingen-Buijs V.A."/>
            <person name="Van Westerhoven A.C."/>
            <person name="Haridas S."/>
            <person name="Skiadas P."/>
            <person name="Martin F."/>
            <person name="Groenewald J.Z."/>
            <person name="Crous P.W."/>
            <person name="Seidl M.F."/>
        </authorList>
    </citation>
    <scope>NUCLEOTIDE SEQUENCE [LARGE SCALE GENOMIC DNA]</scope>
    <source>
        <strain evidence="2 3">CBS 123374</strain>
    </source>
</reference>
<feature type="signal peptide" evidence="1">
    <location>
        <begin position="1"/>
        <end position="18"/>
    </location>
</feature>
<organism evidence="2 3">
    <name type="scientific">Phyllosticta capitalensis</name>
    <dbReference type="NCBI Taxonomy" id="121624"/>
    <lineage>
        <taxon>Eukaryota</taxon>
        <taxon>Fungi</taxon>
        <taxon>Dikarya</taxon>
        <taxon>Ascomycota</taxon>
        <taxon>Pezizomycotina</taxon>
        <taxon>Dothideomycetes</taxon>
        <taxon>Dothideomycetes incertae sedis</taxon>
        <taxon>Botryosphaeriales</taxon>
        <taxon>Phyllostictaceae</taxon>
        <taxon>Phyllosticta</taxon>
    </lineage>
</organism>
<protein>
    <submittedName>
        <fullName evidence="2">Uncharacterized protein</fullName>
    </submittedName>
</protein>
<keyword evidence="1" id="KW-0732">Signal</keyword>
<evidence type="ECO:0000256" key="1">
    <source>
        <dbReference type="SAM" id="SignalP"/>
    </source>
</evidence>
<accession>A0ABR1YSF8</accession>
<proteinExistence type="predicted"/>
<evidence type="ECO:0000313" key="2">
    <source>
        <dbReference type="EMBL" id="KAK8237612.1"/>
    </source>
</evidence>
<comment type="caution">
    <text evidence="2">The sequence shown here is derived from an EMBL/GenBank/DDBJ whole genome shotgun (WGS) entry which is preliminary data.</text>
</comment>
<sequence>MAICLPAWLACLLACLLACPSLSGGPYPSLILSISPSSFGLRPSVSIPTQRPNGTKLRSSLSHLPRSSPLVCWRNGGARSGVRWPGKARQAGDVMMWMDDWISWWLGWQVGDE</sequence>
<dbReference type="EMBL" id="JBBWRZ010000004">
    <property type="protein sequence ID" value="KAK8237612.1"/>
    <property type="molecule type" value="Genomic_DNA"/>
</dbReference>
<name>A0ABR1YSF8_9PEZI</name>